<keyword evidence="3" id="KW-1185">Reference proteome</keyword>
<evidence type="ECO:0000313" key="2">
    <source>
        <dbReference type="EMBL" id="KAK9938198.1"/>
    </source>
</evidence>
<comment type="caution">
    <text evidence="2">The sequence shown here is derived from an EMBL/GenBank/DDBJ whole genome shotgun (WGS) entry which is preliminary data.</text>
</comment>
<dbReference type="GO" id="GO:0005634">
    <property type="term" value="C:nucleus"/>
    <property type="evidence" value="ECO:0007669"/>
    <property type="project" value="TreeGrafter"/>
</dbReference>
<evidence type="ECO:0000259" key="1">
    <source>
        <dbReference type="Pfam" id="PF23292"/>
    </source>
</evidence>
<feature type="domain" description="ULTRAPETALA1/2 SAND" evidence="1">
    <location>
        <begin position="117"/>
        <end position="164"/>
    </location>
</feature>
<dbReference type="InterPro" id="IPR020533">
    <property type="entry name" value="Developmental_reg_ULTRAPETALA"/>
</dbReference>
<dbReference type="GO" id="GO:0005829">
    <property type="term" value="C:cytosol"/>
    <property type="evidence" value="ECO:0007669"/>
    <property type="project" value="TreeGrafter"/>
</dbReference>
<dbReference type="EMBL" id="JBEDUW010000003">
    <property type="protein sequence ID" value="KAK9938198.1"/>
    <property type="molecule type" value="Genomic_DNA"/>
</dbReference>
<dbReference type="Pfam" id="PF23292">
    <property type="entry name" value="SAND_ULT1"/>
    <property type="match status" value="1"/>
</dbReference>
<organism evidence="2 3">
    <name type="scientific">Rubus argutus</name>
    <name type="common">Southern blackberry</name>
    <dbReference type="NCBI Taxonomy" id="59490"/>
    <lineage>
        <taxon>Eukaryota</taxon>
        <taxon>Viridiplantae</taxon>
        <taxon>Streptophyta</taxon>
        <taxon>Embryophyta</taxon>
        <taxon>Tracheophyta</taxon>
        <taxon>Spermatophyta</taxon>
        <taxon>Magnoliopsida</taxon>
        <taxon>eudicotyledons</taxon>
        <taxon>Gunneridae</taxon>
        <taxon>Pentapetalae</taxon>
        <taxon>rosids</taxon>
        <taxon>fabids</taxon>
        <taxon>Rosales</taxon>
        <taxon>Rosaceae</taxon>
        <taxon>Rosoideae</taxon>
        <taxon>Rosoideae incertae sedis</taxon>
        <taxon>Rubus</taxon>
    </lineage>
</organism>
<dbReference type="PANTHER" id="PTHR34053:SF2">
    <property type="entry name" value="SAND DOMAIN-CONTAINING PROTEIN"/>
    <property type="match status" value="1"/>
</dbReference>
<dbReference type="Proteomes" id="UP001457282">
    <property type="component" value="Unassembled WGS sequence"/>
</dbReference>
<name>A0AAW1XN95_RUBAR</name>
<dbReference type="InterPro" id="IPR057011">
    <property type="entry name" value="ULT1/2_SAND"/>
</dbReference>
<proteinExistence type="predicted"/>
<dbReference type="PANTHER" id="PTHR34053">
    <property type="entry name" value="PROTEIN ULTRAPETALA 1"/>
    <property type="match status" value="1"/>
</dbReference>
<accession>A0AAW1XN95</accession>
<dbReference type="AlphaFoldDB" id="A0AAW1XN95"/>
<evidence type="ECO:0000313" key="3">
    <source>
        <dbReference type="Proteomes" id="UP001457282"/>
    </source>
</evidence>
<gene>
    <name evidence="2" type="ORF">M0R45_014951</name>
</gene>
<reference evidence="2 3" key="1">
    <citation type="journal article" date="2023" name="G3 (Bethesda)">
        <title>A chromosome-length genome assembly and annotation of blackberry (Rubus argutus, cv. 'Hillquist').</title>
        <authorList>
            <person name="Bruna T."/>
            <person name="Aryal R."/>
            <person name="Dudchenko O."/>
            <person name="Sargent D.J."/>
            <person name="Mead D."/>
            <person name="Buti M."/>
            <person name="Cavallini A."/>
            <person name="Hytonen T."/>
            <person name="Andres J."/>
            <person name="Pham M."/>
            <person name="Weisz D."/>
            <person name="Mascagni F."/>
            <person name="Usai G."/>
            <person name="Natali L."/>
            <person name="Bassil N."/>
            <person name="Fernandez G.E."/>
            <person name="Lomsadze A."/>
            <person name="Armour M."/>
            <person name="Olukolu B."/>
            <person name="Poorten T."/>
            <person name="Britton C."/>
            <person name="Davik J."/>
            <person name="Ashrafi H."/>
            <person name="Aiden E.L."/>
            <person name="Borodovsky M."/>
            <person name="Worthington M."/>
        </authorList>
    </citation>
    <scope>NUCLEOTIDE SEQUENCE [LARGE SCALE GENOMIC DNA]</scope>
    <source>
        <strain evidence="2">PI 553951</strain>
    </source>
</reference>
<sequence length="191" mass="21304">MADGSTKGGMKFLGSGACMTRFCYVFCWRASPSLVYMGRFLNSESSSCGFQSGYGLLLMIWTLDQHCSYVTRLGFLGPKRSSAARRRIAAQNNGIIQIRRPVQTLFAEEELNPLRNISRFNQGEDFIEVLCGCTDKRFGDTTGKPTISSSGQFMITYECPLKHTKGQKEGYFLLPSFCSSSALLLTFNFIL</sequence>
<protein>
    <recommendedName>
        <fullName evidence="1">ULTRAPETALA1/2 SAND domain-containing protein</fullName>
    </recommendedName>
</protein>